<dbReference type="GO" id="GO:0008270">
    <property type="term" value="F:zinc ion binding"/>
    <property type="evidence" value="ECO:0007669"/>
    <property type="project" value="UniProtKB-KW"/>
</dbReference>
<name>A0A4P6XLJ6_9ASCO</name>
<dbReference type="InterPro" id="IPR013939">
    <property type="entry name" value="Regulatory_Dfp1/Him1"/>
</dbReference>
<dbReference type="InterPro" id="IPR038545">
    <property type="entry name" value="Znf_DBF_sf"/>
</dbReference>
<keyword evidence="2 4" id="KW-0863">Zinc-finger</keyword>
<evidence type="ECO:0000256" key="5">
    <source>
        <dbReference type="SAM" id="MobiDB-lite"/>
    </source>
</evidence>
<dbReference type="GO" id="GO:0010571">
    <property type="term" value="P:positive regulation of nuclear cell cycle DNA replication"/>
    <property type="evidence" value="ECO:0007669"/>
    <property type="project" value="TreeGrafter"/>
</dbReference>
<dbReference type="InterPro" id="IPR055116">
    <property type="entry name" value="DBF4_BRCT"/>
</dbReference>
<gene>
    <name evidence="7" type="primary">MPUL0B00280</name>
    <name evidence="7" type="ORF">METSCH_B00280</name>
</gene>
<dbReference type="Gene3D" id="3.40.50.10190">
    <property type="entry name" value="BRCT domain"/>
    <property type="match status" value="1"/>
</dbReference>
<dbReference type="STRING" id="2163413.A0A4P6XLJ6"/>
<dbReference type="GO" id="GO:0031431">
    <property type="term" value="C:Dbf4-dependent protein kinase complex"/>
    <property type="evidence" value="ECO:0007669"/>
    <property type="project" value="TreeGrafter"/>
</dbReference>
<dbReference type="FunFam" id="6.10.250.3410:FF:000001">
    <property type="entry name" value="Protein DBF4 homolog A"/>
    <property type="match status" value="1"/>
</dbReference>
<evidence type="ECO:0000259" key="6">
    <source>
        <dbReference type="PROSITE" id="PS51265"/>
    </source>
</evidence>
<dbReference type="AlphaFoldDB" id="A0A4P6XLJ6"/>
<accession>A0A4P6XLJ6</accession>
<dbReference type="Proteomes" id="UP000292447">
    <property type="component" value="Chromosome II"/>
</dbReference>
<dbReference type="InterPro" id="IPR006572">
    <property type="entry name" value="Znf_DBF"/>
</dbReference>
<feature type="compositionally biased region" description="Basic and acidic residues" evidence="5">
    <location>
        <begin position="336"/>
        <end position="346"/>
    </location>
</feature>
<evidence type="ECO:0000313" key="8">
    <source>
        <dbReference type="Proteomes" id="UP000292447"/>
    </source>
</evidence>
<dbReference type="PROSITE" id="PS51265">
    <property type="entry name" value="ZF_DBF4"/>
    <property type="match status" value="1"/>
</dbReference>
<feature type="region of interest" description="Disordered" evidence="5">
    <location>
        <begin position="326"/>
        <end position="368"/>
    </location>
</feature>
<evidence type="ECO:0000256" key="3">
    <source>
        <dbReference type="ARBA" id="ARBA00022833"/>
    </source>
</evidence>
<dbReference type="GO" id="GO:0043539">
    <property type="term" value="F:protein serine/threonine kinase activator activity"/>
    <property type="evidence" value="ECO:0007669"/>
    <property type="project" value="TreeGrafter"/>
</dbReference>
<dbReference type="GO" id="GO:0003676">
    <property type="term" value="F:nucleic acid binding"/>
    <property type="evidence" value="ECO:0007669"/>
    <property type="project" value="InterPro"/>
</dbReference>
<keyword evidence="3" id="KW-0862">Zinc</keyword>
<dbReference type="Pfam" id="PF08630">
    <property type="entry name" value="Dfp1_Him1_M"/>
    <property type="match status" value="1"/>
</dbReference>
<proteinExistence type="predicted"/>
<reference evidence="8" key="1">
    <citation type="submission" date="2019-03" db="EMBL/GenBank/DDBJ databases">
        <title>Snf2 controls pulcherriminic acid biosynthesis and connects pigmentation and antifungal activity of the yeast Metschnikowia pulcherrima.</title>
        <authorList>
            <person name="Gore-Lloyd D."/>
            <person name="Sumann I."/>
            <person name="Brachmann A.O."/>
            <person name="Schneeberger K."/>
            <person name="Ortiz-Merino R.A."/>
            <person name="Moreno-Beltran M."/>
            <person name="Schlaefli M."/>
            <person name="Kirner P."/>
            <person name="Santos Kron A."/>
            <person name="Wolfe K.H."/>
            <person name="Piel J."/>
            <person name="Ahrens C.H."/>
            <person name="Henk D."/>
            <person name="Freimoser F.M."/>
        </authorList>
    </citation>
    <scope>NUCLEOTIDE SEQUENCE [LARGE SCALE GENOMIC DNA]</scope>
    <source>
        <strain evidence="8">APC 1.2</strain>
    </source>
</reference>
<feature type="region of interest" description="Disordered" evidence="5">
    <location>
        <begin position="1"/>
        <end position="22"/>
    </location>
</feature>
<protein>
    <submittedName>
        <fullName evidence="7">Regulatory subunit for Cdc7p protein kinase</fullName>
    </submittedName>
</protein>
<keyword evidence="1" id="KW-0479">Metal-binding</keyword>
<dbReference type="PANTHER" id="PTHR15375:SF26">
    <property type="entry name" value="PROTEIN CHIFFON"/>
    <property type="match status" value="1"/>
</dbReference>
<dbReference type="PANTHER" id="PTHR15375">
    <property type="entry name" value="ACTIVATOR OF S-PHASE KINASE-RELATED"/>
    <property type="match status" value="1"/>
</dbReference>
<dbReference type="SMART" id="SM00586">
    <property type="entry name" value="ZnF_DBF"/>
    <property type="match status" value="1"/>
</dbReference>
<feature type="domain" description="DBF4-type" evidence="6">
    <location>
        <begin position="478"/>
        <end position="527"/>
    </location>
</feature>
<dbReference type="InterPro" id="IPR036420">
    <property type="entry name" value="BRCT_dom_sf"/>
</dbReference>
<dbReference type="Pfam" id="PF22437">
    <property type="entry name" value="DBF4_BRCT"/>
    <property type="match status" value="1"/>
</dbReference>
<evidence type="ECO:0000256" key="2">
    <source>
        <dbReference type="ARBA" id="ARBA00022771"/>
    </source>
</evidence>
<dbReference type="GO" id="GO:1901987">
    <property type="term" value="P:regulation of cell cycle phase transition"/>
    <property type="evidence" value="ECO:0007669"/>
    <property type="project" value="TreeGrafter"/>
</dbReference>
<dbReference type="Pfam" id="PF07535">
    <property type="entry name" value="zf-DBF"/>
    <property type="match status" value="1"/>
</dbReference>
<evidence type="ECO:0000256" key="1">
    <source>
        <dbReference type="ARBA" id="ARBA00022723"/>
    </source>
</evidence>
<organism evidence="7 8">
    <name type="scientific">Metschnikowia aff. pulcherrima</name>
    <dbReference type="NCBI Taxonomy" id="2163413"/>
    <lineage>
        <taxon>Eukaryota</taxon>
        <taxon>Fungi</taxon>
        <taxon>Dikarya</taxon>
        <taxon>Ascomycota</taxon>
        <taxon>Saccharomycotina</taxon>
        <taxon>Pichiomycetes</taxon>
        <taxon>Metschnikowiaceae</taxon>
        <taxon>Metschnikowia</taxon>
    </lineage>
</organism>
<dbReference type="EMBL" id="CP034457">
    <property type="protein sequence ID" value="QBM86838.1"/>
    <property type="molecule type" value="Genomic_DNA"/>
</dbReference>
<dbReference type="InterPro" id="IPR051590">
    <property type="entry name" value="Replication_Regulatory_Kinase"/>
</dbReference>
<keyword evidence="8" id="KW-1185">Reference proteome</keyword>
<feature type="compositionally biased region" description="Acidic residues" evidence="5">
    <location>
        <begin position="357"/>
        <end position="368"/>
    </location>
</feature>
<dbReference type="Gene3D" id="6.10.250.3410">
    <property type="entry name" value="DBF zinc finger"/>
    <property type="match status" value="1"/>
</dbReference>
<evidence type="ECO:0000256" key="4">
    <source>
        <dbReference type="PROSITE-ProRule" id="PRU00600"/>
    </source>
</evidence>
<evidence type="ECO:0000313" key="7">
    <source>
        <dbReference type="EMBL" id="QBM86838.1"/>
    </source>
</evidence>
<sequence>MEANAKKRSNSGAMPVRRLPLAETSTNLPLPVLKKQKTRAAAVPKTLKIEALKENADLQADPKQMIRKTEEKTAVTTSVVTATSTAAKSARLVGDELKSWQTSWRKIMRESVVYFDTHGCDSKNATQQQEQKRAHRALKLVGCEIVPFYDRDVTIIVSRRSFSSNKTYPPNDIFHDVSALKTKVWDFEKVFRFLKNLGVSESATQERPGNLSHLLKEEKIFGSTDRDPHARRDDLYYLEKNFIYVYDLSQAVRPIVVREWPNSSYPTFHLTLDGKCPFLSDPSDNLERKKLRRLQKFEATKEYRELLKKASLMIISAKGKPYMSESAFAGTSTSTDPREQDADSAKNESSSHANDTVVEEQEPDASAEDDMVGELRKVPFFRPPLLLSRNSSVIQPFHNNASNSKFYDVAASGYNGASNAMQFSMDSALNSVAVQNMHQGNGLGPATCQVPSKNLNNLKRRIFMKRQMSKKDDSKRESDARPGYCENCRVKYEQFEEHIATNRHRNFACNDKNFRDIDDLIATLDESKSMGYVSSNGDYSFTN</sequence>